<name>A0A813LFA8_POLGL</name>
<organism evidence="2 3">
    <name type="scientific">Polarella glacialis</name>
    <name type="common">Dinoflagellate</name>
    <dbReference type="NCBI Taxonomy" id="89957"/>
    <lineage>
        <taxon>Eukaryota</taxon>
        <taxon>Sar</taxon>
        <taxon>Alveolata</taxon>
        <taxon>Dinophyceae</taxon>
        <taxon>Suessiales</taxon>
        <taxon>Suessiaceae</taxon>
        <taxon>Polarella</taxon>
    </lineage>
</organism>
<dbReference type="EMBL" id="CAJNNW010035774">
    <property type="protein sequence ID" value="CAE8729973.1"/>
    <property type="molecule type" value="Genomic_DNA"/>
</dbReference>
<protein>
    <submittedName>
        <fullName evidence="2">Uncharacterized protein</fullName>
    </submittedName>
</protein>
<sequence>MFQRETSLWTATADDSARQELLENMENRLRAIRESGKELCALLCSAVAALAPPRRIVEKGSGPAMDAVAITRLRAETQKRLRCIVLRILQSGMVELGDPENAPAIQRLRRLLLAFRARTGGDVAGAAAGGEQWARLEQALSAGAGTSESVAGTPSARHSEASTSSVLQASDPFVRWNPEILNLPEVERVHRYVFAASHAASSSIRNGGRAGMANFAYWCPRMAMWTAVA</sequence>
<feature type="region of interest" description="Disordered" evidence="1">
    <location>
        <begin position="145"/>
        <end position="164"/>
    </location>
</feature>
<evidence type="ECO:0000256" key="1">
    <source>
        <dbReference type="SAM" id="MobiDB-lite"/>
    </source>
</evidence>
<proteinExistence type="predicted"/>
<dbReference type="Proteomes" id="UP000626109">
    <property type="component" value="Unassembled WGS sequence"/>
</dbReference>
<dbReference type="AlphaFoldDB" id="A0A813LFA8"/>
<gene>
    <name evidence="2" type="ORF">PGLA2088_LOCUS45593</name>
</gene>
<evidence type="ECO:0000313" key="3">
    <source>
        <dbReference type="Proteomes" id="UP000626109"/>
    </source>
</evidence>
<comment type="caution">
    <text evidence="2">The sequence shown here is derived from an EMBL/GenBank/DDBJ whole genome shotgun (WGS) entry which is preliminary data.</text>
</comment>
<evidence type="ECO:0000313" key="2">
    <source>
        <dbReference type="EMBL" id="CAE8729973.1"/>
    </source>
</evidence>
<accession>A0A813LFA8</accession>
<reference evidence="2" key="1">
    <citation type="submission" date="2021-02" db="EMBL/GenBank/DDBJ databases">
        <authorList>
            <person name="Dougan E. K."/>
            <person name="Rhodes N."/>
            <person name="Thang M."/>
            <person name="Chan C."/>
        </authorList>
    </citation>
    <scope>NUCLEOTIDE SEQUENCE</scope>
</reference>